<dbReference type="Pfam" id="PF16555">
    <property type="entry name" value="GramPos_pilinD1"/>
    <property type="match status" value="1"/>
</dbReference>
<evidence type="ECO:0000259" key="4">
    <source>
        <dbReference type="Pfam" id="PF17802"/>
    </source>
</evidence>
<evidence type="ECO:0000313" key="5">
    <source>
        <dbReference type="EMBL" id="QMV86319.1"/>
    </source>
</evidence>
<feature type="domain" description="Gram-positive pilin subunit D1 N-terminal" evidence="3">
    <location>
        <begin position="58"/>
        <end position="198"/>
    </location>
</feature>
<dbReference type="NCBIfam" id="TIGR04226">
    <property type="entry name" value="RrgB_K2N_iso_D2"/>
    <property type="match status" value="1"/>
</dbReference>
<keyword evidence="1" id="KW-0472">Membrane</keyword>
<dbReference type="Gene3D" id="2.60.40.740">
    <property type="match status" value="1"/>
</dbReference>
<feature type="domain" description="SpaA-like prealbumin fold" evidence="4">
    <location>
        <begin position="345"/>
        <end position="452"/>
    </location>
</feature>
<sequence length="506" mass="54558">MNKFSRTARSVSFAAIVGLSLGISAPGAFAQEEGNTATAINPGETNEGAGAGNIDFSKTGAITIHKRIGAEKDENNTGMDLGEAAPGKAIGDNRVSFTVKKVTNADLTTNEGFAAAAKLTPKDAEAQGEGKTVVVKDGVAEFKDLEIGVYLVEEKVTEQVEAGGSTLIPAKPFLVFVPTTGPEGNAWNYHVHVYPKNSESKTEKKVEDADKNTQDAFSYTITADAPNFNKERKQLTKFEFKDKLDSRLEFVGVTEVKAGDKTLSEDDYEITEPSPENENTLTVSLSEQGRDKVESGAKMSLKFEVKRKNVGETVELKNQADVIFNNPSTGDDVEQKTNEVITYHGKLKVVKTDKDKNETLKGAEFELYRCDAGAESVSDENKITIGETNKWTTGEDGTLTIDGLHVTDVENHDAPIEKHYCLLETKAPAGYKKNNKPISFTMTREDIQKVEGEGDDKITLVKEVVNLREDTPQLPLTGGAGVGILAAIGAAIVAAGAWFARRGAKN</sequence>
<dbReference type="AlphaFoldDB" id="A0A7G5FI78"/>
<protein>
    <submittedName>
        <fullName evidence="5">SpaH/EbpB family LPXTG-anchored major pilin</fullName>
    </submittedName>
</protein>
<evidence type="ECO:0000259" key="3">
    <source>
        <dbReference type="Pfam" id="PF16555"/>
    </source>
</evidence>
<dbReference type="RefSeq" id="WP_182387128.1">
    <property type="nucleotide sequence ID" value="NZ_CP059833.1"/>
</dbReference>
<feature type="signal peptide" evidence="2">
    <location>
        <begin position="1"/>
        <end position="30"/>
    </location>
</feature>
<gene>
    <name evidence="5" type="ORF">HW450_06355</name>
</gene>
<evidence type="ECO:0000256" key="1">
    <source>
        <dbReference type="SAM" id="Phobius"/>
    </source>
</evidence>
<keyword evidence="1" id="KW-0812">Transmembrane</keyword>
<keyword evidence="2" id="KW-0732">Signal</keyword>
<reference evidence="5 6" key="1">
    <citation type="submission" date="2020-07" db="EMBL/GenBank/DDBJ databases">
        <title>non toxigenic Corynebacterium sp. nov from a clinical source.</title>
        <authorList>
            <person name="Bernier A.-M."/>
            <person name="Bernard K."/>
        </authorList>
    </citation>
    <scope>NUCLEOTIDE SEQUENCE [LARGE SCALE GENOMIC DNA]</scope>
    <source>
        <strain evidence="6">NML 93-0612</strain>
    </source>
</reference>
<accession>A0A7G5FI78</accession>
<feature type="chain" id="PRO_5028933782" evidence="2">
    <location>
        <begin position="31"/>
        <end position="506"/>
    </location>
</feature>
<dbReference type="GO" id="GO:0005975">
    <property type="term" value="P:carbohydrate metabolic process"/>
    <property type="evidence" value="ECO:0007669"/>
    <property type="project" value="UniProtKB-ARBA"/>
</dbReference>
<dbReference type="NCBIfam" id="NF033902">
    <property type="entry name" value="iso_D2_wall_anc"/>
    <property type="match status" value="1"/>
</dbReference>
<dbReference type="Proteomes" id="UP000515570">
    <property type="component" value="Chromosome"/>
</dbReference>
<dbReference type="Gene3D" id="2.60.40.10">
    <property type="entry name" value="Immunoglobulins"/>
    <property type="match status" value="2"/>
</dbReference>
<dbReference type="InterPro" id="IPR032364">
    <property type="entry name" value="GramPos_pilinD1_N"/>
</dbReference>
<name>A0A7G5FI78_9CORY</name>
<organism evidence="5 6">
    <name type="scientific">Corynebacterium hindlerae</name>
    <dbReference type="NCBI Taxonomy" id="699041"/>
    <lineage>
        <taxon>Bacteria</taxon>
        <taxon>Bacillati</taxon>
        <taxon>Actinomycetota</taxon>
        <taxon>Actinomycetes</taxon>
        <taxon>Mycobacteriales</taxon>
        <taxon>Corynebacteriaceae</taxon>
        <taxon>Corynebacterium</taxon>
    </lineage>
</organism>
<evidence type="ECO:0000256" key="2">
    <source>
        <dbReference type="SAM" id="SignalP"/>
    </source>
</evidence>
<keyword evidence="1" id="KW-1133">Transmembrane helix</keyword>
<dbReference type="NCBIfam" id="TIGR01167">
    <property type="entry name" value="LPXTG_anchor"/>
    <property type="match status" value="1"/>
</dbReference>
<proteinExistence type="predicted"/>
<dbReference type="InterPro" id="IPR026466">
    <property type="entry name" value="Fim_isopep_form_D2_dom"/>
</dbReference>
<dbReference type="InterPro" id="IPR041033">
    <property type="entry name" value="SpaA_PFL_dom_1"/>
</dbReference>
<dbReference type="Pfam" id="PF17802">
    <property type="entry name" value="SpaA"/>
    <property type="match status" value="1"/>
</dbReference>
<keyword evidence="6" id="KW-1185">Reference proteome</keyword>
<dbReference type="InterPro" id="IPR013783">
    <property type="entry name" value="Ig-like_fold"/>
</dbReference>
<dbReference type="EMBL" id="CP059833">
    <property type="protein sequence ID" value="QMV86319.1"/>
    <property type="molecule type" value="Genomic_DNA"/>
</dbReference>
<evidence type="ECO:0000313" key="6">
    <source>
        <dbReference type="Proteomes" id="UP000515570"/>
    </source>
</evidence>
<feature type="transmembrane region" description="Helical" evidence="1">
    <location>
        <begin position="476"/>
        <end position="500"/>
    </location>
</feature>
<dbReference type="InterPro" id="IPR048052">
    <property type="entry name" value="FM1-like"/>
</dbReference>